<dbReference type="InterPro" id="IPR002656">
    <property type="entry name" value="Acyl_transf_3_dom"/>
</dbReference>
<dbReference type="PANTHER" id="PTHR23028">
    <property type="entry name" value="ACETYLTRANSFERASE"/>
    <property type="match status" value="1"/>
</dbReference>
<keyword evidence="3" id="KW-0808">Transferase</keyword>
<dbReference type="EMBL" id="JAGEOJ010000020">
    <property type="protein sequence ID" value="MBO2453424.1"/>
    <property type="molecule type" value="Genomic_DNA"/>
</dbReference>
<gene>
    <name evidence="3" type="ORF">J4573_40470</name>
</gene>
<keyword evidence="1" id="KW-0812">Transmembrane</keyword>
<evidence type="ECO:0000313" key="4">
    <source>
        <dbReference type="Proteomes" id="UP000669179"/>
    </source>
</evidence>
<feature type="transmembrane region" description="Helical" evidence="1">
    <location>
        <begin position="335"/>
        <end position="357"/>
    </location>
</feature>
<keyword evidence="1" id="KW-0472">Membrane</keyword>
<sequence>MTPPLADFAAATRLGWLDALRGWAAMVVAFHHAAYIFLPDWRHLMDGWVDPGRYGVLVFFLLSGYIVPASLERRGSVRAFWVSRIFRIYPLLAVASFLAILPFLLGVRGLRAGLEQYEPVTAVVAHMTMMQDLLAVPNAINVLWTLSYEMAFYLLVVALFVVNVHRRSASVATGLTVLAVAVGAVLPTAVLSGHAGVGSVVSLAALAMVMAIALAMSDRPGLRTAGGLMGGVLTAVLVTVNGRIGAWEGMLMLAVMFTGTVVYRAEHGQISRRTAFLAAGFVLAGTLGVGLWHAGTGLPGPLAMRAQLAWSGSVILAAATFAAGWLLRRRRFPRWATWLGTISFSIYLLHSLVLMAANQLFGVTRHQSVPGAITFFAVLIAASWATQRWIEAPAQRLGRRLARRPVPVGEPQQPAPALAP</sequence>
<feature type="transmembrane region" description="Helical" evidence="1">
    <location>
        <begin position="51"/>
        <end position="68"/>
    </location>
</feature>
<comment type="caution">
    <text evidence="3">The sequence shown here is derived from an EMBL/GenBank/DDBJ whole genome shotgun (WGS) entry which is preliminary data.</text>
</comment>
<feature type="transmembrane region" description="Helical" evidence="1">
    <location>
        <begin position="20"/>
        <end position="39"/>
    </location>
</feature>
<feature type="domain" description="Acyltransferase 3" evidence="2">
    <location>
        <begin position="15"/>
        <end position="386"/>
    </location>
</feature>
<feature type="transmembrane region" description="Helical" evidence="1">
    <location>
        <begin position="88"/>
        <end position="107"/>
    </location>
</feature>
<feature type="transmembrane region" description="Helical" evidence="1">
    <location>
        <begin position="196"/>
        <end position="215"/>
    </location>
</feature>
<dbReference type="InterPro" id="IPR050879">
    <property type="entry name" value="Acyltransferase_3"/>
</dbReference>
<feature type="transmembrane region" description="Helical" evidence="1">
    <location>
        <begin position="307"/>
        <end position="328"/>
    </location>
</feature>
<organism evidence="3 4">
    <name type="scientific">Actinomadura barringtoniae</name>
    <dbReference type="NCBI Taxonomy" id="1427535"/>
    <lineage>
        <taxon>Bacteria</taxon>
        <taxon>Bacillati</taxon>
        <taxon>Actinomycetota</taxon>
        <taxon>Actinomycetes</taxon>
        <taxon>Streptosporangiales</taxon>
        <taxon>Thermomonosporaceae</taxon>
        <taxon>Actinomadura</taxon>
    </lineage>
</organism>
<protein>
    <submittedName>
        <fullName evidence="3">Acyltransferase</fullName>
    </submittedName>
</protein>
<evidence type="ECO:0000259" key="2">
    <source>
        <dbReference type="Pfam" id="PF01757"/>
    </source>
</evidence>
<keyword evidence="1" id="KW-1133">Transmembrane helix</keyword>
<accession>A0A939PQQ2</accession>
<evidence type="ECO:0000313" key="3">
    <source>
        <dbReference type="EMBL" id="MBO2453424.1"/>
    </source>
</evidence>
<name>A0A939PQQ2_9ACTN</name>
<proteinExistence type="predicted"/>
<dbReference type="Pfam" id="PF01757">
    <property type="entry name" value="Acyl_transf_3"/>
    <property type="match status" value="1"/>
</dbReference>
<feature type="transmembrane region" description="Helical" evidence="1">
    <location>
        <begin position="169"/>
        <end position="190"/>
    </location>
</feature>
<keyword evidence="3" id="KW-0012">Acyltransferase</keyword>
<evidence type="ECO:0000256" key="1">
    <source>
        <dbReference type="SAM" id="Phobius"/>
    </source>
</evidence>
<dbReference type="AlphaFoldDB" id="A0A939PQQ2"/>
<dbReference type="Proteomes" id="UP000669179">
    <property type="component" value="Unassembled WGS sequence"/>
</dbReference>
<dbReference type="GO" id="GO:0000271">
    <property type="term" value="P:polysaccharide biosynthetic process"/>
    <property type="evidence" value="ECO:0007669"/>
    <property type="project" value="TreeGrafter"/>
</dbReference>
<keyword evidence="4" id="KW-1185">Reference proteome</keyword>
<dbReference type="GO" id="GO:0016020">
    <property type="term" value="C:membrane"/>
    <property type="evidence" value="ECO:0007669"/>
    <property type="project" value="TreeGrafter"/>
</dbReference>
<feature type="transmembrane region" description="Helical" evidence="1">
    <location>
        <begin position="369"/>
        <end position="390"/>
    </location>
</feature>
<feature type="transmembrane region" description="Helical" evidence="1">
    <location>
        <begin position="246"/>
        <end position="263"/>
    </location>
</feature>
<feature type="transmembrane region" description="Helical" evidence="1">
    <location>
        <begin position="222"/>
        <end position="240"/>
    </location>
</feature>
<dbReference type="GO" id="GO:0016747">
    <property type="term" value="F:acyltransferase activity, transferring groups other than amino-acyl groups"/>
    <property type="evidence" value="ECO:0007669"/>
    <property type="project" value="InterPro"/>
</dbReference>
<dbReference type="RefSeq" id="WP_208261444.1">
    <property type="nucleotide sequence ID" value="NZ_JAGEOJ010000020.1"/>
</dbReference>
<dbReference type="PANTHER" id="PTHR23028:SF53">
    <property type="entry name" value="ACYL_TRANSF_3 DOMAIN-CONTAINING PROTEIN"/>
    <property type="match status" value="1"/>
</dbReference>
<feature type="transmembrane region" description="Helical" evidence="1">
    <location>
        <begin position="275"/>
        <end position="295"/>
    </location>
</feature>
<feature type="transmembrane region" description="Helical" evidence="1">
    <location>
        <begin position="142"/>
        <end position="162"/>
    </location>
</feature>
<reference evidence="3" key="1">
    <citation type="submission" date="2021-03" db="EMBL/GenBank/DDBJ databases">
        <authorList>
            <person name="Kanchanasin P."/>
            <person name="Saeng-In P."/>
            <person name="Phongsopitanun W."/>
            <person name="Yuki M."/>
            <person name="Kudo T."/>
            <person name="Ohkuma M."/>
            <person name="Tanasupawat S."/>
        </authorList>
    </citation>
    <scope>NUCLEOTIDE SEQUENCE</scope>
    <source>
        <strain evidence="3">GKU 128</strain>
    </source>
</reference>